<dbReference type="SUPFAM" id="SSF75169">
    <property type="entry name" value="DsrEFH-like"/>
    <property type="match status" value="1"/>
</dbReference>
<dbReference type="AlphaFoldDB" id="A0A7W3Y282"/>
<protein>
    <submittedName>
        <fullName evidence="1">Uncharacterized protein</fullName>
    </submittedName>
</protein>
<dbReference type="Proteomes" id="UP000538929">
    <property type="component" value="Unassembled WGS sequence"/>
</dbReference>
<dbReference type="InterPro" id="IPR027396">
    <property type="entry name" value="DsrEFH-like"/>
</dbReference>
<evidence type="ECO:0000313" key="2">
    <source>
        <dbReference type="Proteomes" id="UP000538929"/>
    </source>
</evidence>
<gene>
    <name evidence="1" type="ORF">FNQ90_13335</name>
</gene>
<evidence type="ECO:0000313" key="1">
    <source>
        <dbReference type="EMBL" id="MBB0245065.1"/>
    </source>
</evidence>
<comment type="caution">
    <text evidence="1">The sequence shown here is derived from an EMBL/GenBank/DDBJ whole genome shotgun (WGS) entry which is preliminary data.</text>
</comment>
<dbReference type="Gene3D" id="3.40.1260.10">
    <property type="entry name" value="DsrEFH-like"/>
    <property type="match status" value="1"/>
</dbReference>
<dbReference type="EMBL" id="VKHT01000383">
    <property type="protein sequence ID" value="MBB0245065.1"/>
    <property type="molecule type" value="Genomic_DNA"/>
</dbReference>
<keyword evidence="2" id="KW-1185">Reference proteome</keyword>
<reference evidence="2" key="1">
    <citation type="submission" date="2019-10" db="EMBL/GenBank/DDBJ databases">
        <title>Streptomyces sp. nov., a novel actinobacterium isolated from alkaline environment.</title>
        <authorList>
            <person name="Golinska P."/>
        </authorList>
    </citation>
    <scope>NUCLEOTIDE SEQUENCE [LARGE SCALE GENOMIC DNA]</scope>
    <source>
        <strain evidence="2">DSM 42118</strain>
    </source>
</reference>
<sequence>MALMAGGMERRLWDLLLILTAAPHSGDVVTSALRLSQAVLDKGGSVRVWACGYATMMTQDTFGDTKLPNTRDPEGHYPSPSAIVRRMIADGRGRFAWIACTACTEERGATHHIPQVRHRSPLRLATTVVGARQTLYLGGA</sequence>
<proteinExistence type="predicted"/>
<accession>A0A7W3Y282</accession>
<organism evidence="1 2">
    <name type="scientific">Streptomyces alkaliphilus</name>
    <dbReference type="NCBI Taxonomy" id="1472722"/>
    <lineage>
        <taxon>Bacteria</taxon>
        <taxon>Bacillati</taxon>
        <taxon>Actinomycetota</taxon>
        <taxon>Actinomycetes</taxon>
        <taxon>Kitasatosporales</taxon>
        <taxon>Streptomycetaceae</taxon>
        <taxon>Streptomyces</taxon>
    </lineage>
</organism>
<dbReference type="RefSeq" id="WP_182606600.1">
    <property type="nucleotide sequence ID" value="NZ_VKHT01000383.1"/>
</dbReference>
<name>A0A7W3Y282_9ACTN</name>